<sequence length="27" mass="3031">MNIHICKTLGCRNNLALYPSPLDSISR</sequence>
<evidence type="ECO:0000313" key="1">
    <source>
        <dbReference type="EMBL" id="JAI00012.1"/>
    </source>
</evidence>
<accession>A0A0E9XC34</accession>
<protein>
    <submittedName>
        <fullName evidence="1">Uncharacterized protein</fullName>
    </submittedName>
</protein>
<reference evidence="1" key="2">
    <citation type="journal article" date="2015" name="Fish Shellfish Immunol.">
        <title>Early steps in the European eel (Anguilla anguilla)-Vibrio vulnificus interaction in the gills: Role of the RtxA13 toxin.</title>
        <authorList>
            <person name="Callol A."/>
            <person name="Pajuelo D."/>
            <person name="Ebbesson L."/>
            <person name="Teles M."/>
            <person name="MacKenzie S."/>
            <person name="Amaro C."/>
        </authorList>
    </citation>
    <scope>NUCLEOTIDE SEQUENCE</scope>
</reference>
<organism evidence="1">
    <name type="scientific">Anguilla anguilla</name>
    <name type="common">European freshwater eel</name>
    <name type="synonym">Muraena anguilla</name>
    <dbReference type="NCBI Taxonomy" id="7936"/>
    <lineage>
        <taxon>Eukaryota</taxon>
        <taxon>Metazoa</taxon>
        <taxon>Chordata</taxon>
        <taxon>Craniata</taxon>
        <taxon>Vertebrata</taxon>
        <taxon>Euteleostomi</taxon>
        <taxon>Actinopterygii</taxon>
        <taxon>Neopterygii</taxon>
        <taxon>Teleostei</taxon>
        <taxon>Anguilliformes</taxon>
        <taxon>Anguillidae</taxon>
        <taxon>Anguilla</taxon>
    </lineage>
</organism>
<reference evidence="1" key="1">
    <citation type="submission" date="2014-11" db="EMBL/GenBank/DDBJ databases">
        <authorList>
            <person name="Amaro Gonzalez C."/>
        </authorList>
    </citation>
    <scope>NUCLEOTIDE SEQUENCE</scope>
</reference>
<name>A0A0E9XC34_ANGAN</name>
<proteinExistence type="predicted"/>
<dbReference type="AlphaFoldDB" id="A0A0E9XC34"/>
<dbReference type="EMBL" id="GBXM01008566">
    <property type="protein sequence ID" value="JAI00012.1"/>
    <property type="molecule type" value="Transcribed_RNA"/>
</dbReference>